<dbReference type="EMBL" id="WXEW01000007">
    <property type="protein sequence ID" value="NAS24890.1"/>
    <property type="molecule type" value="Genomic_DNA"/>
</dbReference>
<protein>
    <submittedName>
        <fullName evidence="8">Acyl-CoA dehydrogenase</fullName>
    </submittedName>
</protein>
<dbReference type="Proteomes" id="UP000479526">
    <property type="component" value="Unassembled WGS sequence"/>
</dbReference>
<evidence type="ECO:0000256" key="3">
    <source>
        <dbReference type="ARBA" id="ARBA00022630"/>
    </source>
</evidence>
<dbReference type="Pfam" id="PF02771">
    <property type="entry name" value="Acyl-CoA_dh_N"/>
    <property type="match status" value="1"/>
</dbReference>
<evidence type="ECO:0000256" key="5">
    <source>
        <dbReference type="ARBA" id="ARBA00023002"/>
    </source>
</evidence>
<sequence length="388" mass="38911">MTLLYTEVEEELRTAVRDLLADKAPVAAEGENAAAWHGLARDIGVAGLLVPEDLGGAGASAREAAVVLEELGRAGTPAPFLTSSVLATRVLLDAGYADISRLASGEATAALCVSLAASPYRDVPVGVLEEGDGGLVAPGGPTVAADGAEAGVAGKGRGLGAGGAGGAAGSLAGVVSGRFTGVAGAVGADLLVVPLDGGRVAVVESERVPVEPVVSLDVTRPLATVTFDRAPAVVLDGGSVDEALLLAAGLLASEQVGVAEWCLTTTVAYLKERRQFARPVGSFQALKHRLADLWLEVAGARAAARNAADQLASGDDARVAVAVAAAHCGEVAVRAAEEALQLHGGIGMTWEHPIHLYLKRAKADAIAFGTPGDHRSALAPLVGLPGPE</sequence>
<evidence type="ECO:0000256" key="1">
    <source>
        <dbReference type="ARBA" id="ARBA00001974"/>
    </source>
</evidence>
<keyword evidence="3" id="KW-0285">Flavoprotein</keyword>
<organism evidence="8 9">
    <name type="scientific">Herbidospora solisilvae</name>
    <dbReference type="NCBI Taxonomy" id="2696284"/>
    <lineage>
        <taxon>Bacteria</taxon>
        <taxon>Bacillati</taxon>
        <taxon>Actinomycetota</taxon>
        <taxon>Actinomycetes</taxon>
        <taxon>Streptosporangiales</taxon>
        <taxon>Streptosporangiaceae</taxon>
        <taxon>Herbidospora</taxon>
    </lineage>
</organism>
<dbReference type="InterPro" id="IPR009075">
    <property type="entry name" value="AcylCo_DH/oxidase_C"/>
</dbReference>
<dbReference type="InterPro" id="IPR037069">
    <property type="entry name" value="AcylCoA_DH/ox_N_sf"/>
</dbReference>
<dbReference type="AlphaFoldDB" id="A0A7C9N2Z0"/>
<proteinExistence type="inferred from homology"/>
<keyword evidence="4" id="KW-0274">FAD</keyword>
<dbReference type="PANTHER" id="PTHR43884">
    <property type="entry name" value="ACYL-COA DEHYDROGENASE"/>
    <property type="match status" value="1"/>
</dbReference>
<dbReference type="InterPro" id="IPR036250">
    <property type="entry name" value="AcylCo_DH-like_C"/>
</dbReference>
<comment type="similarity">
    <text evidence="2">Belongs to the acyl-CoA dehydrogenase family.</text>
</comment>
<comment type="cofactor">
    <cofactor evidence="1">
        <name>FAD</name>
        <dbReference type="ChEBI" id="CHEBI:57692"/>
    </cofactor>
</comment>
<dbReference type="PANTHER" id="PTHR43884:SF20">
    <property type="entry name" value="ACYL-COA DEHYDROGENASE FADE28"/>
    <property type="match status" value="1"/>
</dbReference>
<dbReference type="InterPro" id="IPR013786">
    <property type="entry name" value="AcylCoA_DH/ox_N"/>
</dbReference>
<dbReference type="SUPFAM" id="SSF56645">
    <property type="entry name" value="Acyl-CoA dehydrogenase NM domain-like"/>
    <property type="match status" value="1"/>
</dbReference>
<dbReference type="RefSeq" id="WP_161482011.1">
    <property type="nucleotide sequence ID" value="NZ_WXEW01000007.1"/>
</dbReference>
<keyword evidence="9" id="KW-1185">Reference proteome</keyword>
<evidence type="ECO:0000259" key="6">
    <source>
        <dbReference type="Pfam" id="PF00441"/>
    </source>
</evidence>
<name>A0A7C9N2Z0_9ACTN</name>
<gene>
    <name evidence="8" type="ORF">GT755_24790</name>
</gene>
<dbReference type="SUPFAM" id="SSF47203">
    <property type="entry name" value="Acyl-CoA dehydrogenase C-terminal domain-like"/>
    <property type="match status" value="1"/>
</dbReference>
<dbReference type="Gene3D" id="1.20.140.10">
    <property type="entry name" value="Butyryl-CoA Dehydrogenase, subunit A, domain 3"/>
    <property type="match status" value="1"/>
</dbReference>
<evidence type="ECO:0000256" key="2">
    <source>
        <dbReference type="ARBA" id="ARBA00009347"/>
    </source>
</evidence>
<feature type="domain" description="Acyl-CoA dehydrogenase/oxidase N-terminal" evidence="7">
    <location>
        <begin position="6"/>
        <end position="95"/>
    </location>
</feature>
<dbReference type="GO" id="GO:0050660">
    <property type="term" value="F:flavin adenine dinucleotide binding"/>
    <property type="evidence" value="ECO:0007669"/>
    <property type="project" value="InterPro"/>
</dbReference>
<keyword evidence="5" id="KW-0560">Oxidoreductase</keyword>
<dbReference type="GO" id="GO:0003995">
    <property type="term" value="F:acyl-CoA dehydrogenase activity"/>
    <property type="evidence" value="ECO:0007669"/>
    <property type="project" value="TreeGrafter"/>
</dbReference>
<dbReference type="InterPro" id="IPR009100">
    <property type="entry name" value="AcylCoA_DH/oxidase_NM_dom_sf"/>
</dbReference>
<comment type="caution">
    <text evidence="8">The sequence shown here is derived from an EMBL/GenBank/DDBJ whole genome shotgun (WGS) entry which is preliminary data.</text>
</comment>
<dbReference type="Pfam" id="PF00441">
    <property type="entry name" value="Acyl-CoA_dh_1"/>
    <property type="match status" value="1"/>
</dbReference>
<evidence type="ECO:0000313" key="8">
    <source>
        <dbReference type="EMBL" id="NAS24890.1"/>
    </source>
</evidence>
<reference evidence="8 9" key="1">
    <citation type="submission" date="2020-01" db="EMBL/GenBank/DDBJ databases">
        <title>Herbidospora sp. NEAU-GS84 nov., a novel actinomycete isolated from soil.</title>
        <authorList>
            <person name="Han L."/>
        </authorList>
    </citation>
    <scope>NUCLEOTIDE SEQUENCE [LARGE SCALE GENOMIC DNA]</scope>
    <source>
        <strain evidence="8 9">NEAU-GS84</strain>
    </source>
</reference>
<dbReference type="Gene3D" id="1.10.540.10">
    <property type="entry name" value="Acyl-CoA dehydrogenase/oxidase, N-terminal domain"/>
    <property type="match status" value="1"/>
</dbReference>
<accession>A0A7C9N2Z0</accession>
<evidence type="ECO:0000259" key="7">
    <source>
        <dbReference type="Pfam" id="PF02771"/>
    </source>
</evidence>
<evidence type="ECO:0000256" key="4">
    <source>
        <dbReference type="ARBA" id="ARBA00022827"/>
    </source>
</evidence>
<feature type="domain" description="Acyl-CoA dehydrogenase/oxidase C-terminal" evidence="6">
    <location>
        <begin position="243"/>
        <end position="375"/>
    </location>
</feature>
<evidence type="ECO:0000313" key="9">
    <source>
        <dbReference type="Proteomes" id="UP000479526"/>
    </source>
</evidence>